<dbReference type="NCBIfam" id="TIGR01056">
    <property type="entry name" value="topB"/>
    <property type="match status" value="1"/>
</dbReference>
<dbReference type="GO" id="GO:0008270">
    <property type="term" value="F:zinc ion binding"/>
    <property type="evidence" value="ECO:0007669"/>
    <property type="project" value="UniProtKB-KW"/>
</dbReference>
<dbReference type="InterPro" id="IPR006171">
    <property type="entry name" value="TOPRIM_dom"/>
</dbReference>
<keyword evidence="4" id="KW-0479">Metal-binding</keyword>
<dbReference type="Pfam" id="PF01396">
    <property type="entry name" value="Zn_ribbon_Top1"/>
    <property type="match status" value="1"/>
</dbReference>
<evidence type="ECO:0000256" key="8">
    <source>
        <dbReference type="ARBA" id="ARBA00023029"/>
    </source>
</evidence>
<dbReference type="GO" id="GO:0006310">
    <property type="term" value="P:DNA recombination"/>
    <property type="evidence" value="ECO:0007669"/>
    <property type="project" value="TreeGrafter"/>
</dbReference>
<dbReference type="Gene3D" id="1.10.290.10">
    <property type="entry name" value="Topoisomerase I, domain 4"/>
    <property type="match status" value="1"/>
</dbReference>
<evidence type="ECO:0000256" key="1">
    <source>
        <dbReference type="ARBA" id="ARBA00000213"/>
    </source>
</evidence>
<dbReference type="Gene3D" id="1.10.460.10">
    <property type="entry name" value="Topoisomerase I, domain 2"/>
    <property type="match status" value="1"/>
</dbReference>
<evidence type="ECO:0000313" key="17">
    <source>
        <dbReference type="EMBL" id="KFE54496.1"/>
    </source>
</evidence>
<dbReference type="SMART" id="SM00436">
    <property type="entry name" value="TOP1Bc"/>
    <property type="match status" value="1"/>
</dbReference>
<dbReference type="AlphaFoldDB" id="A0A085VGD3"/>
<dbReference type="InterPro" id="IPR003601">
    <property type="entry name" value="Topo_IA_2"/>
</dbReference>
<evidence type="ECO:0000256" key="4">
    <source>
        <dbReference type="ARBA" id="ARBA00022723"/>
    </source>
</evidence>
<evidence type="ECO:0000256" key="7">
    <source>
        <dbReference type="ARBA" id="ARBA00022833"/>
    </source>
</evidence>
<dbReference type="PRINTS" id="PR00417">
    <property type="entry name" value="PRTPISMRASEI"/>
</dbReference>
<keyword evidence="6" id="KW-0863">Zinc-finger</keyword>
<dbReference type="InterPro" id="IPR034144">
    <property type="entry name" value="TOPRIM_TopoIII"/>
</dbReference>
<dbReference type="GO" id="GO:0006281">
    <property type="term" value="P:DNA repair"/>
    <property type="evidence" value="ECO:0007669"/>
    <property type="project" value="TreeGrafter"/>
</dbReference>
<evidence type="ECO:0000259" key="16">
    <source>
        <dbReference type="PROSITE" id="PS52039"/>
    </source>
</evidence>
<dbReference type="GO" id="GO:0003677">
    <property type="term" value="F:DNA binding"/>
    <property type="evidence" value="ECO:0007669"/>
    <property type="project" value="UniProtKB-KW"/>
</dbReference>
<evidence type="ECO:0000256" key="13">
    <source>
        <dbReference type="ARBA" id="ARBA00032235"/>
    </source>
</evidence>
<organism evidence="17 18">
    <name type="scientific">Pseudomonas syringae</name>
    <dbReference type="NCBI Taxonomy" id="317"/>
    <lineage>
        <taxon>Bacteria</taxon>
        <taxon>Pseudomonadati</taxon>
        <taxon>Pseudomonadota</taxon>
        <taxon>Gammaproteobacteria</taxon>
        <taxon>Pseudomonadales</taxon>
        <taxon>Pseudomonadaceae</taxon>
        <taxon>Pseudomonas</taxon>
    </lineage>
</organism>
<dbReference type="NCBIfam" id="NF005829">
    <property type="entry name" value="PRK07726.1"/>
    <property type="match status" value="1"/>
</dbReference>
<dbReference type="InterPro" id="IPR000380">
    <property type="entry name" value="Topo_IA"/>
</dbReference>
<dbReference type="GO" id="GO:0006265">
    <property type="term" value="P:DNA topological change"/>
    <property type="evidence" value="ECO:0007669"/>
    <property type="project" value="InterPro"/>
</dbReference>
<keyword evidence="10 17" id="KW-0413">Isomerase</keyword>
<keyword evidence="9" id="KW-0238">DNA-binding</keyword>
<evidence type="ECO:0000313" key="18">
    <source>
        <dbReference type="Proteomes" id="UP000028631"/>
    </source>
</evidence>
<dbReference type="PROSITE" id="PS52039">
    <property type="entry name" value="TOPO_IA_2"/>
    <property type="match status" value="1"/>
</dbReference>
<dbReference type="SUPFAM" id="SSF57783">
    <property type="entry name" value="Zinc beta-ribbon"/>
    <property type="match status" value="1"/>
</dbReference>
<dbReference type="InterPro" id="IPR003602">
    <property type="entry name" value="Topo_IA_DNA-bd_dom"/>
</dbReference>
<dbReference type="InterPro" id="IPR013498">
    <property type="entry name" value="Topo_IA_Znf"/>
</dbReference>
<dbReference type="GO" id="GO:0003917">
    <property type="term" value="F:DNA topoisomerase type I (single strand cut, ATP-independent) activity"/>
    <property type="evidence" value="ECO:0007669"/>
    <property type="project" value="UniProtKB-EC"/>
</dbReference>
<dbReference type="InterPro" id="IPR013826">
    <property type="entry name" value="Topo_IA_cen_sub3"/>
</dbReference>
<comment type="caution">
    <text evidence="17">The sequence shown here is derived from an EMBL/GenBank/DDBJ whole genome shotgun (WGS) entry which is preliminary data.</text>
</comment>
<evidence type="ECO:0000256" key="14">
    <source>
        <dbReference type="ARBA" id="ARBA00032877"/>
    </source>
</evidence>
<dbReference type="InterPro" id="IPR013825">
    <property type="entry name" value="Topo_IA_cen_sub2"/>
</dbReference>
<dbReference type="Proteomes" id="UP000028631">
    <property type="component" value="Unassembled WGS sequence"/>
</dbReference>
<feature type="domain" description="Toprim" evidence="15">
    <location>
        <begin position="1"/>
        <end position="132"/>
    </location>
</feature>
<protein>
    <recommendedName>
        <fullName evidence="3">DNA topoisomerase</fullName>
        <ecNumber evidence="3">5.6.2.1</ecNumber>
    </recommendedName>
    <alternativeName>
        <fullName evidence="14">Omega-protein</fullName>
    </alternativeName>
    <alternativeName>
        <fullName evidence="13">Relaxing enzyme</fullName>
    </alternativeName>
    <alternativeName>
        <fullName evidence="11">Swivelase</fullName>
    </alternativeName>
    <alternativeName>
        <fullName evidence="12">Untwisting enzyme</fullName>
    </alternativeName>
</protein>
<evidence type="ECO:0000256" key="11">
    <source>
        <dbReference type="ARBA" id="ARBA00030003"/>
    </source>
</evidence>
<evidence type="ECO:0000256" key="2">
    <source>
        <dbReference type="ARBA" id="ARBA00009446"/>
    </source>
</evidence>
<comment type="similarity">
    <text evidence="2">Belongs to the type IA topoisomerase family.</text>
</comment>
<keyword evidence="18" id="KW-1185">Reference proteome</keyword>
<dbReference type="OrthoDB" id="9803554at2"/>
<gene>
    <name evidence="17" type="ORF">IV01_15400</name>
</gene>
<evidence type="ECO:0000256" key="3">
    <source>
        <dbReference type="ARBA" id="ARBA00012891"/>
    </source>
</evidence>
<dbReference type="Pfam" id="PF01131">
    <property type="entry name" value="Topoisom_bac"/>
    <property type="match status" value="1"/>
</dbReference>
<feature type="domain" description="Topo IA-type catalytic" evidence="16">
    <location>
        <begin position="149"/>
        <end position="601"/>
    </location>
</feature>
<dbReference type="RefSeq" id="WP_032629416.1">
    <property type="nucleotide sequence ID" value="NZ_JPQU01000043.1"/>
</dbReference>
<dbReference type="GO" id="GO:0043597">
    <property type="term" value="C:cytoplasmic replication fork"/>
    <property type="evidence" value="ECO:0007669"/>
    <property type="project" value="TreeGrafter"/>
</dbReference>
<dbReference type="FunFam" id="3.40.50.140:FF:000004">
    <property type="entry name" value="DNA topoisomerase 3"/>
    <property type="match status" value="1"/>
</dbReference>
<dbReference type="EMBL" id="JPQU01000043">
    <property type="protein sequence ID" value="KFE54496.1"/>
    <property type="molecule type" value="Genomic_DNA"/>
</dbReference>
<comment type="catalytic activity">
    <reaction evidence="1">
        <text>ATP-independent breakage of single-stranded DNA, followed by passage and rejoining.</text>
        <dbReference type="EC" id="5.6.2.1"/>
    </reaction>
</comment>
<dbReference type="PATRIC" id="fig|317.175.peg.3206"/>
<evidence type="ECO:0000256" key="5">
    <source>
        <dbReference type="ARBA" id="ARBA00022737"/>
    </source>
</evidence>
<dbReference type="Gene3D" id="2.70.20.10">
    <property type="entry name" value="Topoisomerase I, domain 3"/>
    <property type="match status" value="1"/>
</dbReference>
<dbReference type="PANTHER" id="PTHR11390:SF21">
    <property type="entry name" value="DNA TOPOISOMERASE 3-ALPHA"/>
    <property type="match status" value="1"/>
</dbReference>
<keyword evidence="5" id="KW-0677">Repeat</keyword>
<dbReference type="InterPro" id="IPR013497">
    <property type="entry name" value="Topo_IA_cen"/>
</dbReference>
<keyword evidence="8" id="KW-0799">Topoisomerase</keyword>
<accession>A0A085VGD3</accession>
<dbReference type="SMART" id="SM00493">
    <property type="entry name" value="TOPRIM"/>
    <property type="match status" value="1"/>
</dbReference>
<evidence type="ECO:0000256" key="10">
    <source>
        <dbReference type="ARBA" id="ARBA00023235"/>
    </source>
</evidence>
<dbReference type="Gene3D" id="3.40.50.140">
    <property type="match status" value="1"/>
</dbReference>
<dbReference type="CDD" id="cd03362">
    <property type="entry name" value="TOPRIM_TopoIA_TopoIII"/>
    <property type="match status" value="1"/>
</dbReference>
<reference evidence="17 18" key="1">
    <citation type="submission" date="2014-07" db="EMBL/GenBank/DDBJ databases">
        <title>Draft Genome Sequences of Environmental Pseudomonas syringae strains.</title>
        <authorList>
            <person name="Baltrus D.A."/>
            <person name="Berge O."/>
            <person name="Morris C."/>
        </authorList>
    </citation>
    <scope>NUCLEOTIDE SEQUENCE [LARGE SCALE GENOMIC DNA]</scope>
    <source>
        <strain evidence="17 18">GAW0119</strain>
    </source>
</reference>
<dbReference type="Gene3D" id="3.30.65.10">
    <property type="entry name" value="Bacterial Topoisomerase I, domain 1"/>
    <property type="match status" value="1"/>
</dbReference>
<evidence type="ECO:0000256" key="9">
    <source>
        <dbReference type="ARBA" id="ARBA00023125"/>
    </source>
</evidence>
<dbReference type="Pfam" id="PF01751">
    <property type="entry name" value="Toprim"/>
    <property type="match status" value="1"/>
</dbReference>
<dbReference type="SMART" id="SM00437">
    <property type="entry name" value="TOP1Ac"/>
    <property type="match status" value="1"/>
</dbReference>
<dbReference type="InterPro" id="IPR023405">
    <property type="entry name" value="Topo_IA_core_domain"/>
</dbReference>
<dbReference type="CDD" id="cd00186">
    <property type="entry name" value="TOP1Ac"/>
    <property type="match status" value="1"/>
</dbReference>
<evidence type="ECO:0000256" key="6">
    <source>
        <dbReference type="ARBA" id="ARBA00022771"/>
    </source>
</evidence>
<proteinExistence type="inferred from homology"/>
<evidence type="ECO:0000256" key="12">
    <source>
        <dbReference type="ARBA" id="ARBA00031985"/>
    </source>
</evidence>
<sequence>MRLFLCEKPSQGKDIARVVGATQRGTGYLTGPDVCVTWCIGHLLETCPPEAYNPQFKGWSLEHLPIIPATWKVEVKPKTATQFKVVKKLLAQATELVIATDADREGELIAREIMEYCGYQGPVQRLWLSALNPESIRKALAALKPGQETFFLYHAALARSRADWLIGMNLTRLFTLIARRCGHHQVMSVGRVQTPTLYLTVIRERAITAFVKKTYWEIDVRLLASGAAFLAKWQPPRNAVDADGRCIDRAQADQAQRQLSHGQATVATIDVERVSERPPLPFDMAALQEQCDRQYGLGVEETLNIAQSLYETHKATHYPRTECAYLPESMLSEVPTVLAALAKTDPSIIPLLQTLDATRRSQAWDDQKLTGPHHGIIPTTEAADISKMSEKEAKVYDLIRRRYMAQFMPHHEYNRTVVVLDAGGLVLKAVGKQVVMPGWKVLFAREQESDGDEHSQRRTQLLPELSSGQGCAIQSAELKALTTSPPKRYTEGTLLKAMKNIADVVEDPRLKAKLNATTGIGTQATRASIIKGLMQRGYLNKKGRSLSPTASAFALIDTVPSMVKDPGMTAIWEQASDEIEAGRMPLEKFLTGQSVWIGKLVEQCSILNLTIDQPPSSPCPICGAATKRRTGKNGAFLSCSKYPDCKGILNLAPAKKSRKR</sequence>
<dbReference type="InterPro" id="IPR005738">
    <property type="entry name" value="TopoIII"/>
</dbReference>
<dbReference type="InterPro" id="IPR013824">
    <property type="entry name" value="Topo_IA_cen_sub1"/>
</dbReference>
<dbReference type="PANTHER" id="PTHR11390">
    <property type="entry name" value="PROKARYOTIC DNA TOPOISOMERASE"/>
    <property type="match status" value="1"/>
</dbReference>
<dbReference type="SUPFAM" id="SSF56712">
    <property type="entry name" value="Prokaryotic type I DNA topoisomerase"/>
    <property type="match status" value="1"/>
</dbReference>
<dbReference type="PROSITE" id="PS50880">
    <property type="entry name" value="TOPRIM"/>
    <property type="match status" value="1"/>
</dbReference>
<dbReference type="EC" id="5.6.2.1" evidence="3"/>
<keyword evidence="7" id="KW-0862">Zinc</keyword>
<evidence type="ECO:0000259" key="15">
    <source>
        <dbReference type="PROSITE" id="PS50880"/>
    </source>
</evidence>
<name>A0A085VGD3_PSESX</name>